<dbReference type="EMBL" id="ONZF01000016">
    <property type="protein sequence ID" value="SPJ26220.1"/>
    <property type="molecule type" value="Genomic_DNA"/>
</dbReference>
<organism evidence="6 7">
    <name type="scientific">Palleronia abyssalis</name>
    <dbReference type="NCBI Taxonomy" id="1501240"/>
    <lineage>
        <taxon>Bacteria</taxon>
        <taxon>Pseudomonadati</taxon>
        <taxon>Pseudomonadota</taxon>
        <taxon>Alphaproteobacteria</taxon>
        <taxon>Rhodobacterales</taxon>
        <taxon>Roseobacteraceae</taxon>
        <taxon>Palleronia</taxon>
    </lineage>
</organism>
<keyword evidence="3 5" id="KW-1133">Transmembrane helix</keyword>
<keyword evidence="7" id="KW-1185">Reference proteome</keyword>
<protein>
    <recommendedName>
        <fullName evidence="8">Inner membrane protein YphA</fullName>
    </recommendedName>
</protein>
<comment type="subcellular location">
    <subcellularLocation>
        <location evidence="1">Membrane</location>
        <topology evidence="1">Multi-pass membrane protein</topology>
    </subcellularLocation>
</comment>
<evidence type="ECO:0008006" key="8">
    <source>
        <dbReference type="Google" id="ProtNLM"/>
    </source>
</evidence>
<name>A0A2R8C1F0_9RHOB</name>
<sequence length="140" mass="15047">MRFVMCSLMPDMLGRGKSQTIWSAVDRVLDISGRVLLAAFFLAGTAQKIADPAQVEGLLADRGLPTGLIWPAAVFTCLAGIALVVGWRLRLVALSVALYCAVTSVFHFIPSDGWQMSIFVKNWAITGGLLCLAARTPDHA</sequence>
<gene>
    <name evidence="6" type="ORF">PAA8504_04076</name>
</gene>
<feature type="transmembrane region" description="Helical" evidence="5">
    <location>
        <begin position="68"/>
        <end position="85"/>
    </location>
</feature>
<dbReference type="AlphaFoldDB" id="A0A2R8C1F0"/>
<evidence type="ECO:0000313" key="7">
    <source>
        <dbReference type="Proteomes" id="UP000244912"/>
    </source>
</evidence>
<evidence type="ECO:0000313" key="6">
    <source>
        <dbReference type="EMBL" id="SPJ26220.1"/>
    </source>
</evidence>
<dbReference type="InterPro" id="IPR032808">
    <property type="entry name" value="DoxX"/>
</dbReference>
<keyword evidence="2 5" id="KW-0812">Transmembrane</keyword>
<dbReference type="Pfam" id="PF07681">
    <property type="entry name" value="DoxX"/>
    <property type="match status" value="1"/>
</dbReference>
<evidence type="ECO:0000256" key="2">
    <source>
        <dbReference type="ARBA" id="ARBA00022692"/>
    </source>
</evidence>
<evidence type="ECO:0000256" key="5">
    <source>
        <dbReference type="SAM" id="Phobius"/>
    </source>
</evidence>
<dbReference type="GO" id="GO:0016020">
    <property type="term" value="C:membrane"/>
    <property type="evidence" value="ECO:0007669"/>
    <property type="project" value="UniProtKB-SubCell"/>
</dbReference>
<accession>A0A2R8C1F0</accession>
<dbReference type="RefSeq" id="WP_306419548.1">
    <property type="nucleotide sequence ID" value="NZ_ONZF01000016.1"/>
</dbReference>
<proteinExistence type="predicted"/>
<dbReference type="Proteomes" id="UP000244912">
    <property type="component" value="Unassembled WGS sequence"/>
</dbReference>
<reference evidence="6 7" key="1">
    <citation type="submission" date="2018-03" db="EMBL/GenBank/DDBJ databases">
        <authorList>
            <person name="Keele B.F."/>
        </authorList>
    </citation>
    <scope>NUCLEOTIDE SEQUENCE [LARGE SCALE GENOMIC DNA]</scope>
    <source>
        <strain evidence="6 7">CECT 8504</strain>
    </source>
</reference>
<feature type="transmembrane region" description="Helical" evidence="5">
    <location>
        <begin position="92"/>
        <end position="110"/>
    </location>
</feature>
<evidence type="ECO:0000256" key="1">
    <source>
        <dbReference type="ARBA" id="ARBA00004141"/>
    </source>
</evidence>
<keyword evidence="4 5" id="KW-0472">Membrane</keyword>
<evidence type="ECO:0000256" key="4">
    <source>
        <dbReference type="ARBA" id="ARBA00023136"/>
    </source>
</evidence>
<evidence type="ECO:0000256" key="3">
    <source>
        <dbReference type="ARBA" id="ARBA00022989"/>
    </source>
</evidence>